<evidence type="ECO:0000256" key="1">
    <source>
        <dbReference type="ARBA" id="ARBA00003923"/>
    </source>
</evidence>
<reference evidence="10" key="1">
    <citation type="submission" date="2021-12" db="EMBL/GenBank/DDBJ databases">
        <authorList>
            <person name="King R."/>
        </authorList>
    </citation>
    <scope>NUCLEOTIDE SEQUENCE</scope>
</reference>
<dbReference type="EC" id="3.5.1.122" evidence="4 8"/>
<dbReference type="AlphaFoldDB" id="A0A9P0EXL9"/>
<feature type="domain" description="Protein N-terminal glutamine amidohydrolase alpha beta roll" evidence="9">
    <location>
        <begin position="22"/>
        <end position="197"/>
    </location>
</feature>
<organism evidence="10 11">
    <name type="scientific">Bemisia tabaci</name>
    <name type="common">Sweetpotato whitefly</name>
    <name type="synonym">Aleurodes tabaci</name>
    <dbReference type="NCBI Taxonomy" id="7038"/>
    <lineage>
        <taxon>Eukaryota</taxon>
        <taxon>Metazoa</taxon>
        <taxon>Ecdysozoa</taxon>
        <taxon>Arthropoda</taxon>
        <taxon>Hexapoda</taxon>
        <taxon>Insecta</taxon>
        <taxon>Pterygota</taxon>
        <taxon>Neoptera</taxon>
        <taxon>Paraneoptera</taxon>
        <taxon>Hemiptera</taxon>
        <taxon>Sternorrhyncha</taxon>
        <taxon>Aleyrodoidea</taxon>
        <taxon>Aleyrodidae</taxon>
        <taxon>Aleyrodinae</taxon>
        <taxon>Bemisia</taxon>
    </lineage>
</organism>
<dbReference type="Gene3D" id="3.10.620.10">
    <property type="entry name" value="Protein N-terminal glutamine amidohydrolase, alpha beta roll"/>
    <property type="match status" value="1"/>
</dbReference>
<dbReference type="PANTHER" id="PTHR13035:SF0">
    <property type="entry name" value="PROTEIN N-TERMINAL GLUTAMINE AMIDOHYDROLASE"/>
    <property type="match status" value="1"/>
</dbReference>
<dbReference type="GO" id="GO:0070773">
    <property type="term" value="F:protein-N-terminal glutamine amidohydrolase activity"/>
    <property type="evidence" value="ECO:0007669"/>
    <property type="project" value="UniProtKB-UniRule"/>
</dbReference>
<evidence type="ECO:0000256" key="6">
    <source>
        <dbReference type="ARBA" id="ARBA00022801"/>
    </source>
</evidence>
<dbReference type="InterPro" id="IPR023128">
    <property type="entry name" value="Prot_N_Gln_amidohydro_ab_roll"/>
</dbReference>
<sequence>MTECSAFKSLNQLLSPVESNSYTTCYCEENVWKLCEKVKLNNEAHLDKCYAVFISNPNQTVALRNQKAGHNNEGLVVWDYHVIFLIACPDDGCFVFDLDSSLMFPSSFETYIEKTFYSSTSFSEQFISFFRMVNATDYLGMFSSDRRHMKEPNGTWISPPPTWPPIKALDCDFNLDEYTDMNSSKKGKVLSLAGFKSEVASLLNSEEQF</sequence>
<dbReference type="Pfam" id="PF09764">
    <property type="entry name" value="Nt_Gln_amidase"/>
    <property type="match status" value="1"/>
</dbReference>
<evidence type="ECO:0000256" key="3">
    <source>
        <dbReference type="ARBA" id="ARBA00011245"/>
    </source>
</evidence>
<evidence type="ECO:0000313" key="10">
    <source>
        <dbReference type="EMBL" id="CAH0381124.1"/>
    </source>
</evidence>
<gene>
    <name evidence="10" type="ORF">BEMITA_LOCUS803</name>
</gene>
<evidence type="ECO:0000313" key="11">
    <source>
        <dbReference type="Proteomes" id="UP001152759"/>
    </source>
</evidence>
<dbReference type="GO" id="GO:0008418">
    <property type="term" value="F:protein-N-terminal asparagine amidohydrolase activity"/>
    <property type="evidence" value="ECO:0007669"/>
    <property type="project" value="UniProtKB-UniRule"/>
</dbReference>
<comment type="subunit">
    <text evidence="3 8">Monomer.</text>
</comment>
<evidence type="ECO:0000256" key="8">
    <source>
        <dbReference type="RuleBase" id="RU367082"/>
    </source>
</evidence>
<dbReference type="EMBL" id="OU963862">
    <property type="protein sequence ID" value="CAH0381124.1"/>
    <property type="molecule type" value="Genomic_DNA"/>
</dbReference>
<evidence type="ECO:0000256" key="4">
    <source>
        <dbReference type="ARBA" id="ARBA00012718"/>
    </source>
</evidence>
<comment type="similarity">
    <text evidence="2 8">Belongs to the NTAQ1 family.</text>
</comment>
<comment type="catalytic activity">
    <reaction evidence="7 8">
        <text>N-terminal L-glutaminyl-[protein] + H2O = N-terminal L-glutamyl-[protein] + NH4(+)</text>
        <dbReference type="Rhea" id="RHEA:50680"/>
        <dbReference type="Rhea" id="RHEA-COMP:12668"/>
        <dbReference type="Rhea" id="RHEA-COMP:12777"/>
        <dbReference type="ChEBI" id="CHEBI:15377"/>
        <dbReference type="ChEBI" id="CHEBI:28938"/>
        <dbReference type="ChEBI" id="CHEBI:64721"/>
        <dbReference type="ChEBI" id="CHEBI:64722"/>
        <dbReference type="EC" id="3.5.1.122"/>
    </reaction>
</comment>
<keyword evidence="6 8" id="KW-0378">Hydrolase</keyword>
<dbReference type="GO" id="GO:0005829">
    <property type="term" value="C:cytosol"/>
    <property type="evidence" value="ECO:0007669"/>
    <property type="project" value="TreeGrafter"/>
</dbReference>
<proteinExistence type="inferred from homology"/>
<dbReference type="InterPro" id="IPR039733">
    <property type="entry name" value="NTAQ1"/>
</dbReference>
<comment type="function">
    <text evidence="1 8">Mediates the side-chain deamidation of N-terminal glutamine residues to glutamate, an important step in N-end rule pathway of protein degradation. Conversion of the resulting N-terminal glutamine to glutamate renders the protein susceptible to arginylation, polyubiquitination and degradation as specified by the N-end rule. Does not act on substrates with internal or C-terminal glutamine and does not act on non-glutamine residues in any position.</text>
</comment>
<evidence type="ECO:0000259" key="9">
    <source>
        <dbReference type="Pfam" id="PF09764"/>
    </source>
</evidence>
<protein>
    <recommendedName>
        <fullName evidence="5 8">Protein N-terminal glutamine amidohydrolase</fullName>
        <ecNumber evidence="4 8">3.5.1.122</ecNumber>
    </recommendedName>
    <alternativeName>
        <fullName evidence="8">Protein NH2-terminal glutamine deamidase</fullName>
    </alternativeName>
</protein>
<evidence type="ECO:0000256" key="5">
    <source>
        <dbReference type="ARBA" id="ARBA00021247"/>
    </source>
</evidence>
<evidence type="ECO:0000256" key="7">
    <source>
        <dbReference type="ARBA" id="ARBA00048768"/>
    </source>
</evidence>
<dbReference type="KEGG" id="btab:109041334"/>
<dbReference type="Proteomes" id="UP001152759">
    <property type="component" value="Chromosome 1"/>
</dbReference>
<dbReference type="InterPro" id="IPR037132">
    <property type="entry name" value="N_Gln_amidohydro_ab_roll_sf"/>
</dbReference>
<evidence type="ECO:0000256" key="2">
    <source>
        <dbReference type="ARBA" id="ARBA00008985"/>
    </source>
</evidence>
<dbReference type="GO" id="GO:0005634">
    <property type="term" value="C:nucleus"/>
    <property type="evidence" value="ECO:0007669"/>
    <property type="project" value="TreeGrafter"/>
</dbReference>
<dbReference type="PANTHER" id="PTHR13035">
    <property type="entry name" value="PROTEIN N-TERMINAL GLUTAMINE AMIDOHYDROLASE"/>
    <property type="match status" value="1"/>
</dbReference>
<accession>A0A9P0EXL9</accession>
<name>A0A9P0EXL9_BEMTA</name>
<keyword evidence="11" id="KW-1185">Reference proteome</keyword>